<organism evidence="1 2">
    <name type="scientific">Halopelagius longus</name>
    <dbReference type="NCBI Taxonomy" id="1236180"/>
    <lineage>
        <taxon>Archaea</taxon>
        <taxon>Methanobacteriati</taxon>
        <taxon>Methanobacteriota</taxon>
        <taxon>Stenosarchaea group</taxon>
        <taxon>Halobacteria</taxon>
        <taxon>Halobacteriales</taxon>
        <taxon>Haloferacaceae</taxon>
    </lineage>
</organism>
<sequence length="163" mass="18757">MWVGVPYKLAWKGTSKIFFARSGTLFRLGQYGGNRFVAFFMSEVHWELREALYDTISVERAKWVADQVNDKREIPRFTSVRADAESFIGEQRNISAEDFESYEFAKKYGDGVADAGSDIFGEIIELAPKDWRSNSEQESLVLRSTMDWEKRAKAEEDQSLFGL</sequence>
<evidence type="ECO:0000313" key="2">
    <source>
        <dbReference type="Proteomes" id="UP000255421"/>
    </source>
</evidence>
<reference evidence="1 2" key="1">
    <citation type="submission" date="2018-07" db="EMBL/GenBank/DDBJ databases">
        <title>Genome sequence of extremly halophilic archaeon Halopelagius longus strain BC12-B1.</title>
        <authorList>
            <person name="Zhang X."/>
        </authorList>
    </citation>
    <scope>NUCLEOTIDE SEQUENCE [LARGE SCALE GENOMIC DNA]</scope>
    <source>
        <strain evidence="1 2">BC12-B1</strain>
    </source>
</reference>
<gene>
    <name evidence="1" type="ORF">DWB78_18545</name>
</gene>
<dbReference type="Proteomes" id="UP000255421">
    <property type="component" value="Unassembled WGS sequence"/>
</dbReference>
<accession>A0A370IFS1</accession>
<keyword evidence="2" id="KW-1185">Reference proteome</keyword>
<proteinExistence type="predicted"/>
<evidence type="ECO:0000313" key="1">
    <source>
        <dbReference type="EMBL" id="RDI69555.1"/>
    </source>
</evidence>
<comment type="caution">
    <text evidence="1">The sequence shown here is derived from an EMBL/GenBank/DDBJ whole genome shotgun (WGS) entry which is preliminary data.</text>
</comment>
<protein>
    <submittedName>
        <fullName evidence="1">Uncharacterized protein</fullName>
    </submittedName>
</protein>
<dbReference type="AlphaFoldDB" id="A0A370IFS1"/>
<dbReference type="EMBL" id="QQST01000005">
    <property type="protein sequence ID" value="RDI69555.1"/>
    <property type="molecule type" value="Genomic_DNA"/>
</dbReference>
<name>A0A370IFS1_9EURY</name>